<evidence type="ECO:0000313" key="6">
    <source>
        <dbReference type="Proteomes" id="UP000659172"/>
    </source>
</evidence>
<evidence type="ECO:0000313" key="5">
    <source>
        <dbReference type="EMBL" id="NVP58628.1"/>
    </source>
</evidence>
<keyword evidence="2" id="KW-0238">DNA-binding</keyword>
<protein>
    <submittedName>
        <fullName evidence="5">GntR family transcriptional regulator</fullName>
    </submittedName>
</protein>
<sequence>METSTQKLLKRGRPPKVLLSKREPLAHQAAALLRSLIIRGEMVPGSRIPERELSVRMKVSRTPLREALKLLERDGLVEISQNRGARVISFTVEEARELFEVIAGMESLAAQLAAQRITDDELAHLEILHADMLEHYRNKDKDLYFDVNSRIHDLVVDFSGNSILRATHAGLMLRARRGRYMAIMKPDRWNESVAEHEALMEALRKRDPEAARRVWQGHLNHTGDTVCAVLRGQAAESPPR</sequence>
<reference evidence="5 6" key="1">
    <citation type="submission" date="2020-06" db="EMBL/GenBank/DDBJ databases">
        <title>Rhizobium sp.nov. isolated from the tomato plant.</title>
        <authorList>
            <person name="Thin K.K."/>
            <person name="Zhang X."/>
            <person name="He S."/>
        </authorList>
    </citation>
    <scope>NUCLEOTIDE SEQUENCE [LARGE SCALE GENOMIC DNA]</scope>
    <source>
        <strain evidence="5 6">DBTS2</strain>
    </source>
</reference>
<dbReference type="InterPro" id="IPR036388">
    <property type="entry name" value="WH-like_DNA-bd_sf"/>
</dbReference>
<dbReference type="InterPro" id="IPR036390">
    <property type="entry name" value="WH_DNA-bd_sf"/>
</dbReference>
<dbReference type="SUPFAM" id="SSF48008">
    <property type="entry name" value="GntR ligand-binding domain-like"/>
    <property type="match status" value="1"/>
</dbReference>
<name>A0ABX2QLG0_9HYPH</name>
<dbReference type="Proteomes" id="UP000659172">
    <property type="component" value="Unassembled WGS sequence"/>
</dbReference>
<keyword evidence="6" id="KW-1185">Reference proteome</keyword>
<evidence type="ECO:0000259" key="4">
    <source>
        <dbReference type="PROSITE" id="PS50949"/>
    </source>
</evidence>
<dbReference type="PROSITE" id="PS50949">
    <property type="entry name" value="HTH_GNTR"/>
    <property type="match status" value="1"/>
</dbReference>
<dbReference type="Gene3D" id="1.10.10.10">
    <property type="entry name" value="Winged helix-like DNA-binding domain superfamily/Winged helix DNA-binding domain"/>
    <property type="match status" value="1"/>
</dbReference>
<dbReference type="CDD" id="cd07377">
    <property type="entry name" value="WHTH_GntR"/>
    <property type="match status" value="1"/>
</dbReference>
<dbReference type="InterPro" id="IPR000524">
    <property type="entry name" value="Tscrpt_reg_HTH_GntR"/>
</dbReference>
<dbReference type="PRINTS" id="PR00035">
    <property type="entry name" value="HTHGNTR"/>
</dbReference>
<feature type="domain" description="HTH gntR-type" evidence="4">
    <location>
        <begin position="23"/>
        <end position="90"/>
    </location>
</feature>
<dbReference type="PANTHER" id="PTHR43537">
    <property type="entry name" value="TRANSCRIPTIONAL REGULATOR, GNTR FAMILY"/>
    <property type="match status" value="1"/>
</dbReference>
<keyword evidence="1" id="KW-0805">Transcription regulation</keyword>
<dbReference type="EMBL" id="JABXYK010000030">
    <property type="protein sequence ID" value="NVP58628.1"/>
    <property type="molecule type" value="Genomic_DNA"/>
</dbReference>
<evidence type="ECO:0000256" key="1">
    <source>
        <dbReference type="ARBA" id="ARBA00023015"/>
    </source>
</evidence>
<accession>A0ABX2QLG0</accession>
<gene>
    <name evidence="5" type="ORF">HV823_25695</name>
</gene>
<keyword evidence="3" id="KW-0804">Transcription</keyword>
<dbReference type="SUPFAM" id="SSF46785">
    <property type="entry name" value="Winged helix' DNA-binding domain"/>
    <property type="match status" value="1"/>
</dbReference>
<dbReference type="RefSeq" id="WP_176952522.1">
    <property type="nucleotide sequence ID" value="NZ_JABXYK010000030.1"/>
</dbReference>
<evidence type="ECO:0000256" key="2">
    <source>
        <dbReference type="ARBA" id="ARBA00023125"/>
    </source>
</evidence>
<dbReference type="InterPro" id="IPR011711">
    <property type="entry name" value="GntR_C"/>
</dbReference>
<dbReference type="InterPro" id="IPR008920">
    <property type="entry name" value="TF_FadR/GntR_C"/>
</dbReference>
<dbReference type="Pfam" id="PF00392">
    <property type="entry name" value="GntR"/>
    <property type="match status" value="1"/>
</dbReference>
<evidence type="ECO:0000256" key="3">
    <source>
        <dbReference type="ARBA" id="ARBA00023163"/>
    </source>
</evidence>
<comment type="caution">
    <text evidence="5">The sequence shown here is derived from an EMBL/GenBank/DDBJ whole genome shotgun (WGS) entry which is preliminary data.</text>
</comment>
<dbReference type="SMART" id="SM00895">
    <property type="entry name" value="FCD"/>
    <property type="match status" value="1"/>
</dbReference>
<organism evidence="5 6">
    <name type="scientific">Mycoplana rhizolycopersici</name>
    <dbReference type="NCBI Taxonomy" id="2746702"/>
    <lineage>
        <taxon>Bacteria</taxon>
        <taxon>Pseudomonadati</taxon>
        <taxon>Pseudomonadota</taxon>
        <taxon>Alphaproteobacteria</taxon>
        <taxon>Hyphomicrobiales</taxon>
        <taxon>Rhizobiaceae</taxon>
        <taxon>Mycoplana</taxon>
    </lineage>
</organism>
<dbReference type="Gene3D" id="1.20.120.530">
    <property type="entry name" value="GntR ligand-binding domain-like"/>
    <property type="match status" value="1"/>
</dbReference>
<dbReference type="SMART" id="SM00345">
    <property type="entry name" value="HTH_GNTR"/>
    <property type="match status" value="1"/>
</dbReference>
<proteinExistence type="predicted"/>
<dbReference type="PANTHER" id="PTHR43537:SF50">
    <property type="entry name" value="TRANSCRIPTIONAL REGULATORY PROTEIN"/>
    <property type="match status" value="1"/>
</dbReference>
<dbReference type="Pfam" id="PF07729">
    <property type="entry name" value="FCD"/>
    <property type="match status" value="1"/>
</dbReference>